<dbReference type="InterPro" id="IPR036928">
    <property type="entry name" value="AS_sf"/>
</dbReference>
<dbReference type="EC" id="3.5.1.4" evidence="3"/>
<keyword evidence="4" id="KW-0378">Hydrolase</keyword>
<dbReference type="GO" id="GO:0004040">
    <property type="term" value="F:amidase activity"/>
    <property type="evidence" value="ECO:0007669"/>
    <property type="project" value="UniProtKB-EC"/>
</dbReference>
<feature type="active site" description="Charge relay system" evidence="5">
    <location>
        <position position="215"/>
    </location>
</feature>
<feature type="active site" description="Acyl-ester intermediate" evidence="5">
    <location>
        <position position="239"/>
    </location>
</feature>
<evidence type="ECO:0000256" key="1">
    <source>
        <dbReference type="ARBA" id="ARBA00001311"/>
    </source>
</evidence>
<feature type="active site" description="Charge relay system" evidence="5">
    <location>
        <position position="140"/>
    </location>
</feature>
<dbReference type="AlphaFoldDB" id="A0A6A6CNK0"/>
<dbReference type="InterPro" id="IPR023631">
    <property type="entry name" value="Amidase_dom"/>
</dbReference>
<proteinExistence type="inferred from homology"/>
<accession>A0A6A6CNK0</accession>
<dbReference type="EMBL" id="ML993590">
    <property type="protein sequence ID" value="KAF2168695.1"/>
    <property type="molecule type" value="Genomic_DNA"/>
</dbReference>
<feature type="domain" description="Amidase" evidence="6">
    <location>
        <begin position="85"/>
        <end position="522"/>
    </location>
</feature>
<name>A0A6A6CNK0_ZASCE</name>
<comment type="catalytic activity">
    <reaction evidence="1">
        <text>a monocarboxylic acid amide + H2O = a monocarboxylate + NH4(+)</text>
        <dbReference type="Rhea" id="RHEA:12020"/>
        <dbReference type="ChEBI" id="CHEBI:15377"/>
        <dbReference type="ChEBI" id="CHEBI:28938"/>
        <dbReference type="ChEBI" id="CHEBI:35757"/>
        <dbReference type="ChEBI" id="CHEBI:83628"/>
        <dbReference type="EC" id="3.5.1.4"/>
    </reaction>
</comment>
<dbReference type="RefSeq" id="XP_033669584.1">
    <property type="nucleotide sequence ID" value="XM_033805856.1"/>
</dbReference>
<protein>
    <recommendedName>
        <fullName evidence="3">amidase</fullName>
        <ecNumber evidence="3">3.5.1.4</ecNumber>
    </recommendedName>
</protein>
<dbReference type="PANTHER" id="PTHR46072:SF2">
    <property type="entry name" value="AMIDASE (EUROFUNG)"/>
    <property type="match status" value="1"/>
</dbReference>
<dbReference type="InterPro" id="IPR020556">
    <property type="entry name" value="Amidase_CS"/>
</dbReference>
<evidence type="ECO:0000256" key="4">
    <source>
        <dbReference type="ARBA" id="ARBA00022801"/>
    </source>
</evidence>
<dbReference type="PANTHER" id="PTHR46072">
    <property type="entry name" value="AMIDASE-RELATED-RELATED"/>
    <property type="match status" value="1"/>
</dbReference>
<evidence type="ECO:0000313" key="7">
    <source>
        <dbReference type="EMBL" id="KAF2168695.1"/>
    </source>
</evidence>
<dbReference type="GeneID" id="54559128"/>
<dbReference type="PIRSF" id="PIRSF001221">
    <property type="entry name" value="Amidase_fungi"/>
    <property type="match status" value="1"/>
</dbReference>
<evidence type="ECO:0000259" key="6">
    <source>
        <dbReference type="Pfam" id="PF01425"/>
    </source>
</evidence>
<keyword evidence="8" id="KW-1185">Reference proteome</keyword>
<organism evidence="7 8">
    <name type="scientific">Zasmidium cellare ATCC 36951</name>
    <dbReference type="NCBI Taxonomy" id="1080233"/>
    <lineage>
        <taxon>Eukaryota</taxon>
        <taxon>Fungi</taxon>
        <taxon>Dikarya</taxon>
        <taxon>Ascomycota</taxon>
        <taxon>Pezizomycotina</taxon>
        <taxon>Dothideomycetes</taxon>
        <taxon>Dothideomycetidae</taxon>
        <taxon>Mycosphaerellales</taxon>
        <taxon>Mycosphaerellaceae</taxon>
        <taxon>Zasmidium</taxon>
    </lineage>
</organism>
<evidence type="ECO:0000313" key="8">
    <source>
        <dbReference type="Proteomes" id="UP000799537"/>
    </source>
</evidence>
<comment type="similarity">
    <text evidence="2">Belongs to the amidase family.</text>
</comment>
<dbReference type="SUPFAM" id="SSF75304">
    <property type="entry name" value="Amidase signature (AS) enzymes"/>
    <property type="match status" value="1"/>
</dbReference>
<dbReference type="Pfam" id="PF01425">
    <property type="entry name" value="Amidase"/>
    <property type="match status" value="1"/>
</dbReference>
<evidence type="ECO:0000256" key="2">
    <source>
        <dbReference type="ARBA" id="ARBA00009199"/>
    </source>
</evidence>
<evidence type="ECO:0000256" key="3">
    <source>
        <dbReference type="ARBA" id="ARBA00012922"/>
    </source>
</evidence>
<gene>
    <name evidence="7" type="ORF">M409DRAFT_21436</name>
</gene>
<dbReference type="Gene3D" id="3.90.1300.10">
    <property type="entry name" value="Amidase signature (AS) domain"/>
    <property type="match status" value="1"/>
</dbReference>
<reference evidence="7" key="1">
    <citation type="journal article" date="2020" name="Stud. Mycol.">
        <title>101 Dothideomycetes genomes: a test case for predicting lifestyles and emergence of pathogens.</title>
        <authorList>
            <person name="Haridas S."/>
            <person name="Albert R."/>
            <person name="Binder M."/>
            <person name="Bloem J."/>
            <person name="Labutti K."/>
            <person name="Salamov A."/>
            <person name="Andreopoulos B."/>
            <person name="Baker S."/>
            <person name="Barry K."/>
            <person name="Bills G."/>
            <person name="Bluhm B."/>
            <person name="Cannon C."/>
            <person name="Castanera R."/>
            <person name="Culley D."/>
            <person name="Daum C."/>
            <person name="Ezra D."/>
            <person name="Gonzalez J."/>
            <person name="Henrissat B."/>
            <person name="Kuo A."/>
            <person name="Liang C."/>
            <person name="Lipzen A."/>
            <person name="Lutzoni F."/>
            <person name="Magnuson J."/>
            <person name="Mondo S."/>
            <person name="Nolan M."/>
            <person name="Ohm R."/>
            <person name="Pangilinan J."/>
            <person name="Park H.-J."/>
            <person name="Ramirez L."/>
            <person name="Alfaro M."/>
            <person name="Sun H."/>
            <person name="Tritt A."/>
            <person name="Yoshinaga Y."/>
            <person name="Zwiers L.-H."/>
            <person name="Turgeon B."/>
            <person name="Goodwin S."/>
            <person name="Spatafora J."/>
            <person name="Crous P."/>
            <person name="Grigoriev I."/>
        </authorList>
    </citation>
    <scope>NUCLEOTIDE SEQUENCE</scope>
    <source>
        <strain evidence="7">ATCC 36951</strain>
    </source>
</reference>
<dbReference type="Proteomes" id="UP000799537">
    <property type="component" value="Unassembled WGS sequence"/>
</dbReference>
<dbReference type="PROSITE" id="PS00571">
    <property type="entry name" value="AMIDASES"/>
    <property type="match status" value="1"/>
</dbReference>
<sequence>MESSQNGSWEAKVKAARERLAKKIQSQSRLDMATFPRAEEQPISAFELLQSSGILSGCDLEITQSTDVTALLEKIHKKHYSAEAVVNAFIKRATLAHSVTNCLMDVDFEASLERARELDRLLATTGRFVGPLHGLPVSIKDLTAVKNLHYTMGYLSWADNVSEQDAVVVASLRQAGAIIFAKTTMPQSGMALETVSQLFGRTLNPHNKHMVAGGSSGGEGALIACRGSLLGIGTDSGGSIRIPAAFNGLYSIKPSSSRVSYKGNMNNSGSIGAASSIGPMAHSVRDLRLIMKVLIDDEHWLKDAAIVEKPWQDISIGPESEISIGVIEDDGLHAAEPFVLNALHIAKDKIEADGHQVTDIDPMLFDFGKGALVKERLSYELGRGFIRSELDQTGELPIEAIKHKIDHDAQSLEEVVENHRNWKQNKDDFLAAWMKTKLSTSNKKPIDALLLPVCSKVGFEHDTLPPPEYASIFNFLDYPAVTLPVTFVPETGTGSTGDAACYAGMPISVQLVSTTLTEEKLLAIAEIVDRAIRG</sequence>
<dbReference type="OrthoDB" id="6428749at2759"/>
<evidence type="ECO:0000256" key="5">
    <source>
        <dbReference type="PIRSR" id="PIRSR001221-1"/>
    </source>
</evidence>